<evidence type="ECO:0000256" key="1">
    <source>
        <dbReference type="ARBA" id="ARBA00004496"/>
    </source>
</evidence>
<dbReference type="Pfam" id="PF06747">
    <property type="entry name" value="CHCH"/>
    <property type="match status" value="1"/>
</dbReference>
<feature type="region of interest" description="Disordered" evidence="6">
    <location>
        <begin position="1"/>
        <end position="29"/>
    </location>
</feature>
<keyword evidence="9" id="KW-1185">Reference proteome</keyword>
<evidence type="ECO:0000256" key="5">
    <source>
        <dbReference type="ARBA" id="ARBA00038223"/>
    </source>
</evidence>
<dbReference type="PANTHER" id="PTHR21107">
    <property type="entry name" value="CYTOCHROME C OXIDASE ASSEMBLY PROTEIN COX19"/>
    <property type="match status" value="1"/>
</dbReference>
<comment type="similarity">
    <text evidence="5">Belongs to the COX19 family.</text>
</comment>
<dbReference type="InterPro" id="IPR010625">
    <property type="entry name" value="CHCH"/>
</dbReference>
<evidence type="ECO:0000259" key="7">
    <source>
        <dbReference type="Pfam" id="PF06747"/>
    </source>
</evidence>
<accession>A0A6A5TMV6</accession>
<dbReference type="PANTHER" id="PTHR21107:SF2">
    <property type="entry name" value="CYTOCHROME C OXIDASE ASSEMBLY PROTEIN COX19"/>
    <property type="match status" value="1"/>
</dbReference>
<organism evidence="8 9">
    <name type="scientific">Byssothecium circinans</name>
    <dbReference type="NCBI Taxonomy" id="147558"/>
    <lineage>
        <taxon>Eukaryota</taxon>
        <taxon>Fungi</taxon>
        <taxon>Dikarya</taxon>
        <taxon>Ascomycota</taxon>
        <taxon>Pezizomycotina</taxon>
        <taxon>Dothideomycetes</taxon>
        <taxon>Pleosporomycetidae</taxon>
        <taxon>Pleosporales</taxon>
        <taxon>Massarineae</taxon>
        <taxon>Massarinaceae</taxon>
        <taxon>Byssothecium</taxon>
    </lineage>
</organism>
<dbReference type="PROSITE" id="PS51808">
    <property type="entry name" value="CHCH"/>
    <property type="match status" value="1"/>
</dbReference>
<gene>
    <name evidence="8" type="ORF">CC80DRAFT_144015</name>
</gene>
<keyword evidence="3" id="KW-1015">Disulfide bond</keyword>
<dbReference type="GO" id="GO:0033617">
    <property type="term" value="P:mitochondrial respiratory chain complex IV assembly"/>
    <property type="evidence" value="ECO:0007669"/>
    <property type="project" value="TreeGrafter"/>
</dbReference>
<evidence type="ECO:0000313" key="9">
    <source>
        <dbReference type="Proteomes" id="UP000800035"/>
    </source>
</evidence>
<name>A0A6A5TMV6_9PLEO</name>
<evidence type="ECO:0000256" key="3">
    <source>
        <dbReference type="ARBA" id="ARBA00023157"/>
    </source>
</evidence>
<dbReference type="OrthoDB" id="268594at2759"/>
<comment type="subcellular location">
    <subcellularLocation>
        <location evidence="1">Cytoplasm</location>
    </subcellularLocation>
</comment>
<reference evidence="8" key="1">
    <citation type="journal article" date="2020" name="Stud. Mycol.">
        <title>101 Dothideomycetes genomes: a test case for predicting lifestyles and emergence of pathogens.</title>
        <authorList>
            <person name="Haridas S."/>
            <person name="Albert R."/>
            <person name="Binder M."/>
            <person name="Bloem J."/>
            <person name="Labutti K."/>
            <person name="Salamov A."/>
            <person name="Andreopoulos B."/>
            <person name="Baker S."/>
            <person name="Barry K."/>
            <person name="Bills G."/>
            <person name="Bluhm B."/>
            <person name="Cannon C."/>
            <person name="Castanera R."/>
            <person name="Culley D."/>
            <person name="Daum C."/>
            <person name="Ezra D."/>
            <person name="Gonzalez J."/>
            <person name="Henrissat B."/>
            <person name="Kuo A."/>
            <person name="Liang C."/>
            <person name="Lipzen A."/>
            <person name="Lutzoni F."/>
            <person name="Magnuson J."/>
            <person name="Mondo S."/>
            <person name="Nolan M."/>
            <person name="Ohm R."/>
            <person name="Pangilinan J."/>
            <person name="Park H.-J."/>
            <person name="Ramirez L."/>
            <person name="Alfaro M."/>
            <person name="Sun H."/>
            <person name="Tritt A."/>
            <person name="Yoshinaga Y."/>
            <person name="Zwiers L.-H."/>
            <person name="Turgeon B."/>
            <person name="Goodwin S."/>
            <person name="Spatafora J."/>
            <person name="Crous P."/>
            <person name="Grigoriev I."/>
        </authorList>
    </citation>
    <scope>NUCLEOTIDE SEQUENCE</scope>
    <source>
        <strain evidence="8">CBS 675.92</strain>
    </source>
</reference>
<feature type="region of interest" description="Disordered" evidence="6">
    <location>
        <begin position="75"/>
        <end position="115"/>
    </location>
</feature>
<dbReference type="Proteomes" id="UP000800035">
    <property type="component" value="Unassembled WGS sequence"/>
</dbReference>
<evidence type="ECO:0000313" key="8">
    <source>
        <dbReference type="EMBL" id="KAF1953280.1"/>
    </source>
</evidence>
<feature type="domain" description="CHCH" evidence="7">
    <location>
        <begin position="32"/>
        <end position="66"/>
    </location>
</feature>
<dbReference type="GO" id="GO:0005758">
    <property type="term" value="C:mitochondrial intermembrane space"/>
    <property type="evidence" value="ECO:0007669"/>
    <property type="project" value="TreeGrafter"/>
</dbReference>
<feature type="compositionally biased region" description="Polar residues" evidence="6">
    <location>
        <begin position="97"/>
        <end position="107"/>
    </location>
</feature>
<evidence type="ECO:0000256" key="4">
    <source>
        <dbReference type="ARBA" id="ARBA00037279"/>
    </source>
</evidence>
<keyword evidence="2" id="KW-0963">Cytoplasm</keyword>
<evidence type="ECO:0000256" key="2">
    <source>
        <dbReference type="ARBA" id="ARBA00022490"/>
    </source>
</evidence>
<dbReference type="EMBL" id="ML977004">
    <property type="protein sequence ID" value="KAF1953280.1"/>
    <property type="molecule type" value="Genomic_DNA"/>
</dbReference>
<proteinExistence type="inferred from homology"/>
<feature type="compositionally biased region" description="Gly residues" evidence="6">
    <location>
        <begin position="1"/>
        <end position="11"/>
    </location>
</feature>
<dbReference type="AlphaFoldDB" id="A0A6A5TMV6"/>
<dbReference type="InterPro" id="IPR051383">
    <property type="entry name" value="COX19"/>
</dbReference>
<sequence>MSAFGGPGGGQKITKPTPPERGSFPLDHDGECKHIMASYLRCLKSHRGTNDPECRNLSKSYLSCRMDRNLMAPDSFKNLGFGDAADAAPSSVGPATVTPSQEQQQSQPRDKTKTS</sequence>
<evidence type="ECO:0000256" key="6">
    <source>
        <dbReference type="SAM" id="MobiDB-lite"/>
    </source>
</evidence>
<comment type="function">
    <text evidence="4">Required for the assembly of mitochondrial cytochrome c oxidase.</text>
</comment>
<protein>
    <recommendedName>
        <fullName evidence="7">CHCH domain-containing protein</fullName>
    </recommendedName>
</protein>